<evidence type="ECO:0000256" key="3">
    <source>
        <dbReference type="ARBA" id="ARBA00023163"/>
    </source>
</evidence>
<keyword evidence="1" id="KW-0805">Transcription regulation</keyword>
<evidence type="ECO:0000256" key="1">
    <source>
        <dbReference type="ARBA" id="ARBA00023015"/>
    </source>
</evidence>
<accession>A0A1A0Q7A7</accession>
<dbReference type="GO" id="GO:0003700">
    <property type="term" value="F:DNA-binding transcription factor activity"/>
    <property type="evidence" value="ECO:0007669"/>
    <property type="project" value="TreeGrafter"/>
</dbReference>
<feature type="DNA-binding region" description="H-T-H motif" evidence="4">
    <location>
        <begin position="48"/>
        <end position="67"/>
    </location>
</feature>
<keyword evidence="3" id="KW-0804">Transcription</keyword>
<accession>A0A0M2ZID0</accession>
<dbReference type="Proteomes" id="UP000192772">
    <property type="component" value="Unassembled WGS sequence"/>
</dbReference>
<reference evidence="6 7" key="1">
    <citation type="submission" date="2017-02" db="EMBL/GenBank/DDBJ databases">
        <title>The new phylogeny of genus Mycobacterium.</title>
        <authorList>
            <person name="Tortoli E."/>
            <person name="Trovato A."/>
            <person name="Cirillo D.M."/>
        </authorList>
    </citation>
    <scope>NUCLEOTIDE SEQUENCE [LARGE SCALE GENOMIC DNA]</scope>
    <source>
        <strain evidence="6 7">FI-09383</strain>
    </source>
</reference>
<evidence type="ECO:0000259" key="5">
    <source>
        <dbReference type="PROSITE" id="PS50977"/>
    </source>
</evidence>
<protein>
    <submittedName>
        <fullName evidence="6">TetR family transcriptional regulator</fullName>
    </submittedName>
</protein>
<dbReference type="PANTHER" id="PTHR30055">
    <property type="entry name" value="HTH-TYPE TRANSCRIPTIONAL REGULATOR RUTR"/>
    <property type="match status" value="1"/>
</dbReference>
<dbReference type="RefSeq" id="WP_046753077.1">
    <property type="nucleotide sequence ID" value="NZ_LBNO01000057.1"/>
</dbReference>
<evidence type="ECO:0000313" key="6">
    <source>
        <dbReference type="EMBL" id="ORA68394.1"/>
    </source>
</evidence>
<proteinExistence type="predicted"/>
<dbReference type="STRING" id="81858.BST23_04780"/>
<dbReference type="Pfam" id="PF00440">
    <property type="entry name" value="TetR_N"/>
    <property type="match status" value="1"/>
</dbReference>
<evidence type="ECO:0000313" key="7">
    <source>
        <dbReference type="Proteomes" id="UP000192772"/>
    </source>
</evidence>
<dbReference type="GO" id="GO:0000976">
    <property type="term" value="F:transcription cis-regulatory region binding"/>
    <property type="evidence" value="ECO:0007669"/>
    <property type="project" value="TreeGrafter"/>
</dbReference>
<keyword evidence="2 4" id="KW-0238">DNA-binding</keyword>
<organism evidence="6 7">
    <name type="scientific">Mycolicibacterium elephantis</name>
    <dbReference type="NCBI Taxonomy" id="81858"/>
    <lineage>
        <taxon>Bacteria</taxon>
        <taxon>Bacillati</taxon>
        <taxon>Actinomycetota</taxon>
        <taxon>Actinomycetes</taxon>
        <taxon>Mycobacteriales</taxon>
        <taxon>Mycobacteriaceae</taxon>
        <taxon>Mycolicibacterium</taxon>
    </lineage>
</organism>
<evidence type="ECO:0000256" key="2">
    <source>
        <dbReference type="ARBA" id="ARBA00023125"/>
    </source>
</evidence>
<gene>
    <name evidence="6" type="ORF">BST23_04780</name>
</gene>
<dbReference type="PROSITE" id="PS50977">
    <property type="entry name" value="HTH_TETR_2"/>
    <property type="match status" value="1"/>
</dbReference>
<dbReference type="InterPro" id="IPR050109">
    <property type="entry name" value="HTH-type_TetR-like_transc_reg"/>
</dbReference>
<feature type="domain" description="HTH tetR-type" evidence="5">
    <location>
        <begin position="22"/>
        <end position="85"/>
    </location>
</feature>
<name>A0A0M2ZID0_9MYCO</name>
<dbReference type="SUPFAM" id="SSF46689">
    <property type="entry name" value="Homeodomain-like"/>
    <property type="match status" value="1"/>
</dbReference>
<dbReference type="InterPro" id="IPR001647">
    <property type="entry name" value="HTH_TetR"/>
</dbReference>
<dbReference type="InterPro" id="IPR009057">
    <property type="entry name" value="Homeodomain-like_sf"/>
</dbReference>
<dbReference type="AlphaFoldDB" id="A0A0M2ZID0"/>
<sequence>MADSSTVPRRAYDNRTRAQKAAQTRERIVAAGSELVHEFESWDWRGLTFRAVAVRAGVGERTVYRHFPTERHLHDAVMARLEAEAGVRYEDVTLANLGEVTRRVFASLQRFSVRESLPTPRDSAFVSSDERRREALQRAVAEAAPELPDAQRNAVAGLLDVLWSPASYERLVGGWGLRGEDATRAIEWLMAQVVKAIQPDDGDVCITSVE</sequence>
<dbReference type="OrthoDB" id="9816296at2"/>
<evidence type="ECO:0000256" key="4">
    <source>
        <dbReference type="PROSITE-ProRule" id="PRU00335"/>
    </source>
</evidence>
<dbReference type="Gene3D" id="1.10.357.10">
    <property type="entry name" value="Tetracycline Repressor, domain 2"/>
    <property type="match status" value="1"/>
</dbReference>
<dbReference type="PANTHER" id="PTHR30055:SF234">
    <property type="entry name" value="HTH-TYPE TRANSCRIPTIONAL REGULATOR BETI"/>
    <property type="match status" value="1"/>
</dbReference>
<dbReference type="EMBL" id="MVHP01000003">
    <property type="protein sequence ID" value="ORA68394.1"/>
    <property type="molecule type" value="Genomic_DNA"/>
</dbReference>
<comment type="caution">
    <text evidence="6">The sequence shown here is derived from an EMBL/GenBank/DDBJ whole genome shotgun (WGS) entry which is preliminary data.</text>
</comment>